<reference evidence="3" key="1">
    <citation type="journal article" date="2019" name="Int. J. Syst. Evol. Microbiol.">
        <title>The Global Catalogue of Microorganisms (GCM) 10K type strain sequencing project: providing services to taxonomists for standard genome sequencing and annotation.</title>
        <authorList>
            <consortium name="The Broad Institute Genomics Platform"/>
            <consortium name="The Broad Institute Genome Sequencing Center for Infectious Disease"/>
            <person name="Wu L."/>
            <person name="Ma J."/>
        </authorList>
    </citation>
    <scope>NUCLEOTIDE SEQUENCE [LARGE SCALE GENOMIC DNA]</scope>
    <source>
        <strain evidence="3">JCM 19134</strain>
    </source>
</reference>
<name>A0AAV3U408_9ALTE</name>
<keyword evidence="1" id="KW-0812">Transmembrane</keyword>
<keyword evidence="1" id="KW-1133">Transmembrane helix</keyword>
<dbReference type="RefSeq" id="WP_345422657.1">
    <property type="nucleotide sequence ID" value="NZ_AP031496.1"/>
</dbReference>
<evidence type="ECO:0000256" key="1">
    <source>
        <dbReference type="SAM" id="Phobius"/>
    </source>
</evidence>
<sequence>MRIAVLGSIETGSEKVEEFKSACKDIGNELSKRGYKVIVCSENQHTADPHIVDGINNDNNNRTKVEIIRSEEENNTAPFYEKREEFENIEFTFSRCAGGWKTTHLKAIINSDILLTIGGKDSVWVAANSARLLNKPVISIPCFDGTSRKIWEKLNDEYRRTGIDEGVLGQIREPWGNGSEDSLEKLIASVFKSNKAELASSKIITYLTTFCLSLIFIVGWVILFSIENLAPGRISVMTMVVICSMMGVMLRGITSDRYSHNWNEFWARLIPDAIKGVLIGFVLALVHLFSELTINGSISDLSDKSSFIRISLSISLIAILAGFALDKSLDKIEKLAEEKIGGLGK</sequence>
<keyword evidence="1" id="KW-0472">Membrane</keyword>
<organism evidence="2 3">
    <name type="scientific">Halioxenophilus aromaticivorans</name>
    <dbReference type="NCBI Taxonomy" id="1306992"/>
    <lineage>
        <taxon>Bacteria</taxon>
        <taxon>Pseudomonadati</taxon>
        <taxon>Pseudomonadota</taxon>
        <taxon>Gammaproteobacteria</taxon>
        <taxon>Alteromonadales</taxon>
        <taxon>Alteromonadaceae</taxon>
        <taxon>Halioxenophilus</taxon>
    </lineage>
</organism>
<accession>A0AAV3U408</accession>
<dbReference type="EMBL" id="BAABLX010000024">
    <property type="protein sequence ID" value="GAA4945324.1"/>
    <property type="molecule type" value="Genomic_DNA"/>
</dbReference>
<keyword evidence="3" id="KW-1185">Reference proteome</keyword>
<dbReference type="Proteomes" id="UP001409585">
    <property type="component" value="Unassembled WGS sequence"/>
</dbReference>
<feature type="transmembrane region" description="Helical" evidence="1">
    <location>
        <begin position="232"/>
        <end position="253"/>
    </location>
</feature>
<comment type="caution">
    <text evidence="2">The sequence shown here is derived from an EMBL/GenBank/DDBJ whole genome shotgun (WGS) entry which is preliminary data.</text>
</comment>
<feature type="transmembrane region" description="Helical" evidence="1">
    <location>
        <begin position="265"/>
        <end position="286"/>
    </location>
</feature>
<evidence type="ECO:0000313" key="3">
    <source>
        <dbReference type="Proteomes" id="UP001409585"/>
    </source>
</evidence>
<gene>
    <name evidence="2" type="ORF">GCM10025791_25600</name>
</gene>
<feature type="transmembrane region" description="Helical" evidence="1">
    <location>
        <begin position="306"/>
        <end position="325"/>
    </location>
</feature>
<feature type="transmembrane region" description="Helical" evidence="1">
    <location>
        <begin position="203"/>
        <end position="226"/>
    </location>
</feature>
<protein>
    <submittedName>
        <fullName evidence="2">Uncharacterized protein</fullName>
    </submittedName>
</protein>
<proteinExistence type="predicted"/>
<evidence type="ECO:0000313" key="2">
    <source>
        <dbReference type="EMBL" id="GAA4945324.1"/>
    </source>
</evidence>
<dbReference type="AlphaFoldDB" id="A0AAV3U408"/>